<dbReference type="EMBL" id="JBBMEI010000017">
    <property type="protein sequence ID" value="MEQ2358093.1"/>
    <property type="molecule type" value="Genomic_DNA"/>
</dbReference>
<keyword evidence="1" id="KW-0175">Coiled coil</keyword>
<evidence type="ECO:0000313" key="2">
    <source>
        <dbReference type="EMBL" id="MEQ2358093.1"/>
    </source>
</evidence>
<name>A0ABV1AKC0_9FIRM</name>
<organism evidence="2 3">
    <name type="scientific">Blautia intestinihominis</name>
    <dbReference type="NCBI Taxonomy" id="3133152"/>
    <lineage>
        <taxon>Bacteria</taxon>
        <taxon>Bacillati</taxon>
        <taxon>Bacillota</taxon>
        <taxon>Clostridia</taxon>
        <taxon>Lachnospirales</taxon>
        <taxon>Lachnospiraceae</taxon>
        <taxon>Blautia</taxon>
    </lineage>
</organism>
<dbReference type="RefSeq" id="WP_118251411.1">
    <property type="nucleotide sequence ID" value="NZ_JBBMEI010000017.1"/>
</dbReference>
<dbReference type="InterPro" id="IPR029063">
    <property type="entry name" value="SAM-dependent_MTases_sf"/>
</dbReference>
<dbReference type="SUPFAM" id="SSF53335">
    <property type="entry name" value="S-adenosyl-L-methionine-dependent methyltransferases"/>
    <property type="match status" value="1"/>
</dbReference>
<keyword evidence="3" id="KW-1185">Reference proteome</keyword>
<dbReference type="Pfam" id="PF04816">
    <property type="entry name" value="TrmK"/>
    <property type="match status" value="1"/>
</dbReference>
<evidence type="ECO:0000313" key="3">
    <source>
        <dbReference type="Proteomes" id="UP001446032"/>
    </source>
</evidence>
<accession>A0ABV1AKC0</accession>
<dbReference type="Gene3D" id="1.10.287.1890">
    <property type="match status" value="1"/>
</dbReference>
<dbReference type="PIRSF" id="PIRSF018637">
    <property type="entry name" value="TrmK"/>
    <property type="match status" value="1"/>
</dbReference>
<dbReference type="Proteomes" id="UP001446032">
    <property type="component" value="Unassembled WGS sequence"/>
</dbReference>
<feature type="coiled-coil region" evidence="1">
    <location>
        <begin position="190"/>
        <end position="239"/>
    </location>
</feature>
<dbReference type="InterPro" id="IPR006901">
    <property type="entry name" value="TrmK"/>
</dbReference>
<gene>
    <name evidence="2" type="ORF">WMO75_07050</name>
</gene>
<dbReference type="PANTHER" id="PTHR38451:SF1">
    <property type="entry name" value="TRNA (ADENINE(22)-N(1))-METHYLTRANSFERASE"/>
    <property type="match status" value="1"/>
</dbReference>
<proteinExistence type="predicted"/>
<protein>
    <submittedName>
        <fullName evidence="2">tRNA (Adenine(22)-N(1))-methyltransferase TrmK</fullName>
    </submittedName>
</protein>
<sequence>MGASVQISRRLGAIADLVTQGNRLVDVGCDHGYLPVYLKLENRIPSAIATDVAEGPLSRAHEHIEQYGLGSYIETRRCDGLADIGHGEGDTLVIAGMGGPLMERILNDGRSVWDDFQEMILQPQSDIPHFRHFLLENGFHIIEEEMILEDGKFYPIMKVKRNTETEPEVWSAQEEMFGKILLERKHPVLEKFLERELRIHEEILEKLKEASGESAVNRKKEVEEERQLILAALDRYESKGTDSVAGE</sequence>
<dbReference type="Gene3D" id="3.40.50.150">
    <property type="entry name" value="Vaccinia Virus protein VP39"/>
    <property type="match status" value="1"/>
</dbReference>
<dbReference type="PANTHER" id="PTHR38451">
    <property type="entry name" value="TRNA (ADENINE(22)-N(1))-METHYLTRANSFERASE"/>
    <property type="match status" value="1"/>
</dbReference>
<evidence type="ECO:0000256" key="1">
    <source>
        <dbReference type="SAM" id="Coils"/>
    </source>
</evidence>
<reference evidence="2 3" key="1">
    <citation type="submission" date="2024-03" db="EMBL/GenBank/DDBJ databases">
        <title>Human intestinal bacterial collection.</title>
        <authorList>
            <person name="Pauvert C."/>
            <person name="Hitch T.C.A."/>
            <person name="Clavel T."/>
        </authorList>
    </citation>
    <scope>NUCLEOTIDE SEQUENCE [LARGE SCALE GENOMIC DNA]</scope>
    <source>
        <strain evidence="2 3">CLA-AA-H95</strain>
    </source>
</reference>
<comment type="caution">
    <text evidence="2">The sequence shown here is derived from an EMBL/GenBank/DDBJ whole genome shotgun (WGS) entry which is preliminary data.</text>
</comment>